<keyword evidence="3" id="KW-1185">Reference proteome</keyword>
<dbReference type="AlphaFoldDB" id="A0A6D2K987"/>
<organism evidence="2 3">
    <name type="scientific">Microthlaspi erraticum</name>
    <dbReference type="NCBI Taxonomy" id="1685480"/>
    <lineage>
        <taxon>Eukaryota</taxon>
        <taxon>Viridiplantae</taxon>
        <taxon>Streptophyta</taxon>
        <taxon>Embryophyta</taxon>
        <taxon>Tracheophyta</taxon>
        <taxon>Spermatophyta</taxon>
        <taxon>Magnoliopsida</taxon>
        <taxon>eudicotyledons</taxon>
        <taxon>Gunneridae</taxon>
        <taxon>Pentapetalae</taxon>
        <taxon>rosids</taxon>
        <taxon>malvids</taxon>
        <taxon>Brassicales</taxon>
        <taxon>Brassicaceae</taxon>
        <taxon>Coluteocarpeae</taxon>
        <taxon>Microthlaspi</taxon>
    </lineage>
</organism>
<keyword evidence="1" id="KW-0812">Transmembrane</keyword>
<sequence>MYWVLHMLFQRHNRFIYVAYKVQGSVKGSLMTWVTVIAWQVVFAEYEVVRNNSVMKFIDKDFINFGTLFSLWIVKSCLVMYVGACFHMSTYHQRFLIVSSMAM</sequence>
<evidence type="ECO:0000256" key="1">
    <source>
        <dbReference type="SAM" id="Phobius"/>
    </source>
</evidence>
<keyword evidence="1" id="KW-0472">Membrane</keyword>
<comment type="caution">
    <text evidence="2">The sequence shown here is derived from an EMBL/GenBank/DDBJ whole genome shotgun (WGS) entry which is preliminary data.</text>
</comment>
<dbReference type="EMBL" id="CACVBM020001337">
    <property type="protein sequence ID" value="CAA7046064.1"/>
    <property type="molecule type" value="Genomic_DNA"/>
</dbReference>
<reference evidence="2" key="1">
    <citation type="submission" date="2020-01" db="EMBL/GenBank/DDBJ databases">
        <authorList>
            <person name="Mishra B."/>
        </authorList>
    </citation>
    <scope>NUCLEOTIDE SEQUENCE [LARGE SCALE GENOMIC DNA]</scope>
</reference>
<dbReference type="OrthoDB" id="1135504at2759"/>
<feature type="transmembrane region" description="Helical" evidence="1">
    <location>
        <begin position="62"/>
        <end position="86"/>
    </location>
</feature>
<keyword evidence="1" id="KW-1133">Transmembrane helix</keyword>
<accession>A0A6D2K987</accession>
<evidence type="ECO:0000313" key="3">
    <source>
        <dbReference type="Proteomes" id="UP000467841"/>
    </source>
</evidence>
<name>A0A6D2K987_9BRAS</name>
<dbReference type="Proteomes" id="UP000467841">
    <property type="component" value="Unassembled WGS sequence"/>
</dbReference>
<evidence type="ECO:0000313" key="2">
    <source>
        <dbReference type="EMBL" id="CAA7046064.1"/>
    </source>
</evidence>
<gene>
    <name evidence="2" type="ORF">MERR_LOCUS33299</name>
</gene>
<proteinExistence type="predicted"/>
<protein>
    <submittedName>
        <fullName evidence="2">Uncharacterized protein</fullName>
    </submittedName>
</protein>
<feature type="transmembrane region" description="Helical" evidence="1">
    <location>
        <begin position="20"/>
        <end position="42"/>
    </location>
</feature>